<feature type="transmembrane region" description="Helical" evidence="5">
    <location>
        <begin position="40"/>
        <end position="59"/>
    </location>
</feature>
<feature type="transmembrane region" description="Helical" evidence="5">
    <location>
        <begin position="134"/>
        <end position="154"/>
    </location>
</feature>
<evidence type="ECO:0000256" key="2">
    <source>
        <dbReference type="ARBA" id="ARBA00022692"/>
    </source>
</evidence>
<dbReference type="Pfam" id="PF02361">
    <property type="entry name" value="CbiQ"/>
    <property type="match status" value="1"/>
</dbReference>
<evidence type="ECO:0000313" key="7">
    <source>
        <dbReference type="Proteomes" id="UP000657592"/>
    </source>
</evidence>
<dbReference type="Proteomes" id="UP000657592">
    <property type="component" value="Unassembled WGS sequence"/>
</dbReference>
<gene>
    <name evidence="6" type="ORF">GCM10010921_03120</name>
</gene>
<dbReference type="CDD" id="cd16914">
    <property type="entry name" value="EcfT"/>
    <property type="match status" value="1"/>
</dbReference>
<dbReference type="AlphaFoldDB" id="A0A917MKJ3"/>
<evidence type="ECO:0000256" key="3">
    <source>
        <dbReference type="ARBA" id="ARBA00022989"/>
    </source>
</evidence>
<reference evidence="6" key="1">
    <citation type="journal article" date="2014" name="Int. J. Syst. Evol. Microbiol.">
        <title>Complete genome sequence of Corynebacterium casei LMG S-19264T (=DSM 44701T), isolated from a smear-ripened cheese.</title>
        <authorList>
            <consortium name="US DOE Joint Genome Institute (JGI-PGF)"/>
            <person name="Walter F."/>
            <person name="Albersmeier A."/>
            <person name="Kalinowski J."/>
            <person name="Ruckert C."/>
        </authorList>
    </citation>
    <scope>NUCLEOTIDE SEQUENCE</scope>
    <source>
        <strain evidence="6">CGMCC 1.15794</strain>
    </source>
</reference>
<evidence type="ECO:0000313" key="6">
    <source>
        <dbReference type="EMBL" id="GGH35004.1"/>
    </source>
</evidence>
<keyword evidence="7" id="KW-1185">Reference proteome</keyword>
<sequence length="197" mass="21261">MISLYRPGRSLLHRLPAAAKLAGLAVLAVALSVWPHTWMTAAAALGVVFALFALAGFGPRTWARQAWAIRWIVVFVAVLQLVFAGPAAAFVTTVRIAAVVLLAALLTLTTRSSDLLDALRRGVEPLRRFGVDPWRVAFALSLTIALVPVIAGFFRRIREAQRARGVRLGFRAVVPLLVRSLRHADDVADALSARGIA</sequence>
<keyword evidence="3 5" id="KW-1133">Transmembrane helix</keyword>
<protein>
    <submittedName>
        <fullName evidence="6">Cobalt ABC transporter permease</fullName>
    </submittedName>
</protein>
<organism evidence="6 7">
    <name type="scientific">Microbacterium album</name>
    <dbReference type="NCBI Taxonomy" id="2053191"/>
    <lineage>
        <taxon>Bacteria</taxon>
        <taxon>Bacillati</taxon>
        <taxon>Actinomycetota</taxon>
        <taxon>Actinomycetes</taxon>
        <taxon>Micrococcales</taxon>
        <taxon>Microbacteriaceae</taxon>
        <taxon>Microbacterium</taxon>
    </lineage>
</organism>
<dbReference type="EMBL" id="BMJY01000001">
    <property type="protein sequence ID" value="GGH35004.1"/>
    <property type="molecule type" value="Genomic_DNA"/>
</dbReference>
<dbReference type="PANTHER" id="PTHR33514:SF13">
    <property type="entry name" value="PROTEIN ABCI12, CHLOROPLASTIC"/>
    <property type="match status" value="1"/>
</dbReference>
<evidence type="ECO:0000256" key="5">
    <source>
        <dbReference type="SAM" id="Phobius"/>
    </source>
</evidence>
<feature type="transmembrane region" description="Helical" evidence="5">
    <location>
        <begin position="12"/>
        <end position="34"/>
    </location>
</feature>
<comment type="subcellular location">
    <subcellularLocation>
        <location evidence="1">Membrane</location>
        <topology evidence="1">Multi-pass membrane protein</topology>
    </subcellularLocation>
</comment>
<comment type="caution">
    <text evidence="6">The sequence shown here is derived from an EMBL/GenBank/DDBJ whole genome shotgun (WGS) entry which is preliminary data.</text>
</comment>
<dbReference type="InterPro" id="IPR003339">
    <property type="entry name" value="ABC/ECF_trnsptr_transmembrane"/>
</dbReference>
<keyword evidence="4 5" id="KW-0472">Membrane</keyword>
<proteinExistence type="predicted"/>
<dbReference type="RefSeq" id="WP_188754482.1">
    <property type="nucleotide sequence ID" value="NZ_BMJY01000001.1"/>
</dbReference>
<dbReference type="GO" id="GO:0005886">
    <property type="term" value="C:plasma membrane"/>
    <property type="evidence" value="ECO:0007669"/>
    <property type="project" value="UniProtKB-ARBA"/>
</dbReference>
<keyword evidence="2 5" id="KW-0812">Transmembrane</keyword>
<accession>A0A917MKJ3</accession>
<dbReference type="PANTHER" id="PTHR33514">
    <property type="entry name" value="PROTEIN ABCI12, CHLOROPLASTIC"/>
    <property type="match status" value="1"/>
</dbReference>
<evidence type="ECO:0000256" key="1">
    <source>
        <dbReference type="ARBA" id="ARBA00004141"/>
    </source>
</evidence>
<reference evidence="6" key="2">
    <citation type="submission" date="2020-09" db="EMBL/GenBank/DDBJ databases">
        <authorList>
            <person name="Sun Q."/>
            <person name="Zhou Y."/>
        </authorList>
    </citation>
    <scope>NUCLEOTIDE SEQUENCE</scope>
    <source>
        <strain evidence="6">CGMCC 1.15794</strain>
    </source>
</reference>
<evidence type="ECO:0000256" key="4">
    <source>
        <dbReference type="ARBA" id="ARBA00023136"/>
    </source>
</evidence>
<feature type="transmembrane region" description="Helical" evidence="5">
    <location>
        <begin position="71"/>
        <end position="104"/>
    </location>
</feature>
<name>A0A917MKJ3_9MICO</name>